<evidence type="ECO:0000313" key="3">
    <source>
        <dbReference type="Proteomes" id="UP000239415"/>
    </source>
</evidence>
<organism evidence="2 3">
    <name type="scientific">Actinoplanes italicus</name>
    <dbReference type="NCBI Taxonomy" id="113567"/>
    <lineage>
        <taxon>Bacteria</taxon>
        <taxon>Bacillati</taxon>
        <taxon>Actinomycetota</taxon>
        <taxon>Actinomycetes</taxon>
        <taxon>Micromonosporales</taxon>
        <taxon>Micromonosporaceae</taxon>
        <taxon>Actinoplanes</taxon>
    </lineage>
</organism>
<gene>
    <name evidence="2" type="ORF">CLV67_11629</name>
</gene>
<dbReference type="Proteomes" id="UP000239415">
    <property type="component" value="Unassembled WGS sequence"/>
</dbReference>
<protein>
    <submittedName>
        <fullName evidence="2">Uncharacterized protein</fullName>
    </submittedName>
</protein>
<reference evidence="2 3" key="1">
    <citation type="submission" date="2018-03" db="EMBL/GenBank/DDBJ databases">
        <title>Genomic Encyclopedia of Archaeal and Bacterial Type Strains, Phase II (KMG-II): from individual species to whole genera.</title>
        <authorList>
            <person name="Goeker M."/>
        </authorList>
    </citation>
    <scope>NUCLEOTIDE SEQUENCE [LARGE SCALE GENOMIC DNA]</scope>
    <source>
        <strain evidence="2 3">DSM 43146</strain>
    </source>
</reference>
<evidence type="ECO:0000313" key="2">
    <source>
        <dbReference type="EMBL" id="PRX17253.1"/>
    </source>
</evidence>
<dbReference type="AlphaFoldDB" id="A0A2T0K312"/>
<accession>A0A2T0K312</accession>
<dbReference type="RefSeq" id="WP_203737650.1">
    <property type="nucleotide sequence ID" value="NZ_BOMO01000149.1"/>
</dbReference>
<keyword evidence="3" id="KW-1185">Reference proteome</keyword>
<proteinExistence type="predicted"/>
<feature type="region of interest" description="Disordered" evidence="1">
    <location>
        <begin position="1"/>
        <end position="47"/>
    </location>
</feature>
<comment type="caution">
    <text evidence="2">The sequence shown here is derived from an EMBL/GenBank/DDBJ whole genome shotgun (WGS) entry which is preliminary data.</text>
</comment>
<sequence>MGASQGRAIRSEIGQVSGVQRTPNSPPGNLYASRSARNRPDGTAGTGRLRRLASEGRLAQAAADARGYDRQQLTSAAYELVWPLVFNRLTRRLEQQRGHAACAAGVAELADECLDRFHDDVEAVVEDLLVHARKPIQNLDAWVTTRLGAATVNAHRRRRGVRGALQRPRLPVWLIDELGDDRWLRTLATNILVWVGVTDTAGAEVWPLDSWAQERAGILGDWPGSDRITVEREITQVLRAMQVRPSWYESFVERPLGTKRAPVAPMVANVYGEPANPLVLGAPDDPVEAELVRLAQAAVRAIGLRVTAGEEAGPTVVEVIGTVFGGLSTGTLDRAPHGAHDPLEGVSGALADQRRVERIVRTVQSIIDEHPGTDAG</sequence>
<name>A0A2T0K312_9ACTN</name>
<evidence type="ECO:0000256" key="1">
    <source>
        <dbReference type="SAM" id="MobiDB-lite"/>
    </source>
</evidence>
<dbReference type="EMBL" id="PVMZ01000016">
    <property type="protein sequence ID" value="PRX17253.1"/>
    <property type="molecule type" value="Genomic_DNA"/>
</dbReference>